<keyword evidence="2" id="KW-0808">Transferase</keyword>
<reference evidence="3 5" key="3">
    <citation type="submission" date="2019-03" db="EMBL/GenBank/DDBJ databases">
        <title>Subsurface microbial communities from deep shales in Ohio and West Virginia, USA.</title>
        <authorList>
            <person name="Wrighton K."/>
        </authorList>
    </citation>
    <scope>NUCLEOTIDE SEQUENCE [LARGE SCALE GENOMIC DNA]</scope>
    <source>
        <strain evidence="3 5">WG1_MB</strain>
    </source>
</reference>
<dbReference type="RefSeq" id="WP_096712010.1">
    <property type="nucleotide sequence ID" value="NZ_OBDR01000003.1"/>
</dbReference>
<dbReference type="InterPro" id="IPR029063">
    <property type="entry name" value="SAM-dependent_MTases_sf"/>
</dbReference>
<dbReference type="CDD" id="cd02440">
    <property type="entry name" value="AdoMet_MTases"/>
    <property type="match status" value="1"/>
</dbReference>
<dbReference type="SUPFAM" id="SSF53335">
    <property type="entry name" value="S-adenosyl-L-methionine-dependent methyltransferases"/>
    <property type="match status" value="1"/>
</dbReference>
<dbReference type="GO" id="GO:0008757">
    <property type="term" value="F:S-adenosylmethionine-dependent methyltransferase activity"/>
    <property type="evidence" value="ECO:0007669"/>
    <property type="project" value="InterPro"/>
</dbReference>
<reference evidence="4" key="2">
    <citation type="submission" date="2017-09" db="EMBL/GenBank/DDBJ databases">
        <authorList>
            <person name="Varghese N."/>
            <person name="Submissions S."/>
        </authorList>
    </citation>
    <scope>NUCLEOTIDE SEQUENCE [LARGE SCALE GENOMIC DNA]</scope>
    <source>
        <strain evidence="4">WG-1MB</strain>
    </source>
</reference>
<sequence length="280" mass="31796">MKEYLDIASKISSPIQVENDINMRLVERRSLNRLCDIGDWEVGGALSQIMSDLKEGSYIHRKSWEYAMCIYGLESLGVVTSESHAIAVGAGYERPLFYFANKIEKMVATDLYNSPSNEGDPSMLTTPSNFAPFPYLRDNLKVSQMDGTNLEFNNNTFDFAFSLSSIEHFGSRDNIIKAMSEMFRVLKPNGILCLATELILNNAHHPEYFTFNELKKYILQSTDFKLVGGDIDFRISKSLLLNPIDLDLEKNLNISPHIVLKQGNVIWTSIILFMEKKLVD</sequence>
<keyword evidence="2" id="KW-0489">Methyltransferase</keyword>
<protein>
    <submittedName>
        <fullName evidence="2">Methyltransferase domain-containing protein</fullName>
    </submittedName>
    <submittedName>
        <fullName evidence="3">Methyltransferase family protein</fullName>
    </submittedName>
</protein>
<keyword evidence="4" id="KW-1185">Reference proteome</keyword>
<feature type="domain" description="Methyltransferase type 11" evidence="1">
    <location>
        <begin position="88"/>
        <end position="193"/>
    </location>
</feature>
<accession>A0A285F6N0</accession>
<reference evidence="2" key="1">
    <citation type="submission" date="2017-09" db="EMBL/GenBank/DDBJ databases">
        <authorList>
            <person name="Ehlers B."/>
            <person name="Leendertz F.H."/>
        </authorList>
    </citation>
    <scope>NUCLEOTIDE SEQUENCE [LARGE SCALE GENOMIC DNA]</scope>
    <source>
        <strain evidence="2">WG-1MB</strain>
    </source>
</reference>
<evidence type="ECO:0000259" key="1">
    <source>
        <dbReference type="Pfam" id="PF08241"/>
    </source>
</evidence>
<proteinExistence type="predicted"/>
<dbReference type="OrthoDB" id="1018at2157"/>
<dbReference type="Gene3D" id="3.40.50.150">
    <property type="entry name" value="Vaccinia Virus protein VP39"/>
    <property type="match status" value="1"/>
</dbReference>
<dbReference type="AlphaFoldDB" id="A0A285F6N0"/>
<dbReference type="EMBL" id="SMMS01000001">
    <property type="protein sequence ID" value="TCL12306.1"/>
    <property type="molecule type" value="Genomic_DNA"/>
</dbReference>
<evidence type="ECO:0000313" key="5">
    <source>
        <dbReference type="Proteomes" id="UP000295404"/>
    </source>
</evidence>
<gene>
    <name evidence="3" type="ORF">C7960_1546</name>
    <name evidence="2" type="ORF">SAMN06295989_10393</name>
</gene>
<evidence type="ECO:0000313" key="2">
    <source>
        <dbReference type="EMBL" id="SNY06364.1"/>
    </source>
</evidence>
<dbReference type="Proteomes" id="UP000295404">
    <property type="component" value="Unassembled WGS sequence"/>
</dbReference>
<evidence type="ECO:0000313" key="3">
    <source>
        <dbReference type="EMBL" id="TCL12306.1"/>
    </source>
</evidence>
<name>A0A285F6N0_9EURY</name>
<dbReference type="InterPro" id="IPR013216">
    <property type="entry name" value="Methyltransf_11"/>
</dbReference>
<dbReference type="Proteomes" id="UP000217726">
    <property type="component" value="Unassembled WGS sequence"/>
</dbReference>
<dbReference type="EMBL" id="OBDR01000003">
    <property type="protein sequence ID" value="SNY06364.1"/>
    <property type="molecule type" value="Genomic_DNA"/>
</dbReference>
<dbReference type="Pfam" id="PF08241">
    <property type="entry name" value="Methyltransf_11"/>
    <property type="match status" value="1"/>
</dbReference>
<dbReference type="GO" id="GO:0032259">
    <property type="term" value="P:methylation"/>
    <property type="evidence" value="ECO:0007669"/>
    <property type="project" value="UniProtKB-KW"/>
</dbReference>
<organism evidence="2 4">
    <name type="scientific">Methanohalophilus euhalobius</name>
    <dbReference type="NCBI Taxonomy" id="51203"/>
    <lineage>
        <taxon>Archaea</taxon>
        <taxon>Methanobacteriati</taxon>
        <taxon>Methanobacteriota</taxon>
        <taxon>Stenosarchaea group</taxon>
        <taxon>Methanomicrobia</taxon>
        <taxon>Methanosarcinales</taxon>
        <taxon>Methanosarcinaceae</taxon>
        <taxon>Methanohalophilus</taxon>
    </lineage>
</organism>
<evidence type="ECO:0000313" key="4">
    <source>
        <dbReference type="Proteomes" id="UP000217726"/>
    </source>
</evidence>